<dbReference type="EMBL" id="JAEDAH010000001">
    <property type="protein sequence ID" value="MCA6062037.1"/>
    <property type="molecule type" value="Genomic_DNA"/>
</dbReference>
<organism evidence="1 2">
    <name type="scientific">Thalassolituus marinus</name>
    <dbReference type="NCBI Taxonomy" id="671053"/>
    <lineage>
        <taxon>Bacteria</taxon>
        <taxon>Pseudomonadati</taxon>
        <taxon>Pseudomonadota</taxon>
        <taxon>Gammaproteobacteria</taxon>
        <taxon>Oceanospirillales</taxon>
        <taxon>Oceanospirillaceae</taxon>
        <taxon>Thalassolituus</taxon>
    </lineage>
</organism>
<name>A0ABS7ZJZ9_9GAMM</name>
<comment type="caution">
    <text evidence="1">The sequence shown here is derived from an EMBL/GenBank/DDBJ whole genome shotgun (WGS) entry which is preliminary data.</text>
</comment>
<protein>
    <recommendedName>
        <fullName evidence="3">DNA primase</fullName>
    </recommendedName>
</protein>
<evidence type="ECO:0000313" key="1">
    <source>
        <dbReference type="EMBL" id="MCA6062037.1"/>
    </source>
</evidence>
<reference evidence="1 2" key="1">
    <citation type="submission" date="2020-12" db="EMBL/GenBank/DDBJ databases">
        <title>Novel Thalassolituus-related marine hydrocarbonoclastic bacteria mediated algae-derived hydrocarbons mineralization in twilight zone of the northern South China Sea.</title>
        <authorList>
            <person name="Dong C."/>
        </authorList>
    </citation>
    <scope>NUCLEOTIDE SEQUENCE [LARGE SCALE GENOMIC DNA]</scope>
    <source>
        <strain evidence="1 2">IMCC1826</strain>
    </source>
</reference>
<dbReference type="Proteomes" id="UP000714380">
    <property type="component" value="Unassembled WGS sequence"/>
</dbReference>
<keyword evidence="2" id="KW-1185">Reference proteome</keyword>
<proteinExistence type="predicted"/>
<dbReference type="RefSeq" id="WP_225670498.1">
    <property type="nucleotide sequence ID" value="NZ_JAEDAH010000001.1"/>
</dbReference>
<evidence type="ECO:0000313" key="2">
    <source>
        <dbReference type="Proteomes" id="UP000714380"/>
    </source>
</evidence>
<accession>A0ABS7ZJZ9</accession>
<sequence>MSGPSEIPSPLEVLARIDAALEASGLKSPGAEREPLPLYWQLLNEWLISQHQPEMATADEATLTECLRQLPPAAVRKALQRIRNEALDLCRAHKTLNDWNQRDMESLYQRLLLAIARPDQAAGAGF</sequence>
<evidence type="ECO:0008006" key="3">
    <source>
        <dbReference type="Google" id="ProtNLM"/>
    </source>
</evidence>
<gene>
    <name evidence="1" type="ORF">I9W95_00290</name>
</gene>